<dbReference type="EMBL" id="KQ982190">
    <property type="protein sequence ID" value="KYQ59125.1"/>
    <property type="molecule type" value="Genomic_DNA"/>
</dbReference>
<comment type="similarity">
    <text evidence="2 12">Belongs to the amiloride-sensitive sodium channel (TC 1.A.6) family.</text>
</comment>
<dbReference type="Gene3D" id="2.60.470.10">
    <property type="entry name" value="Acid-sensing ion channels like domains"/>
    <property type="match status" value="1"/>
</dbReference>
<dbReference type="STRING" id="64791.A0A151XFL5"/>
<evidence type="ECO:0000256" key="1">
    <source>
        <dbReference type="ARBA" id="ARBA00004141"/>
    </source>
</evidence>
<evidence type="ECO:0000256" key="5">
    <source>
        <dbReference type="ARBA" id="ARBA00022692"/>
    </source>
</evidence>
<keyword evidence="7" id="KW-0915">Sodium</keyword>
<keyword evidence="3 12" id="KW-0813">Transport</keyword>
<dbReference type="Pfam" id="PF00858">
    <property type="entry name" value="ASC"/>
    <property type="match status" value="1"/>
</dbReference>
<evidence type="ECO:0000256" key="4">
    <source>
        <dbReference type="ARBA" id="ARBA00022461"/>
    </source>
</evidence>
<keyword evidence="11 12" id="KW-0407">Ion channel</keyword>
<name>A0A151XFL5_9HYME</name>
<keyword evidence="6" id="KW-1133">Transmembrane helix</keyword>
<evidence type="ECO:0000256" key="3">
    <source>
        <dbReference type="ARBA" id="ARBA00022448"/>
    </source>
</evidence>
<dbReference type="AlphaFoldDB" id="A0A151XFL5"/>
<proteinExistence type="inferred from homology"/>
<protein>
    <recommendedName>
        <fullName evidence="15">Sodium channel protein Nach</fullName>
    </recommendedName>
</protein>
<evidence type="ECO:0000256" key="7">
    <source>
        <dbReference type="ARBA" id="ARBA00023053"/>
    </source>
</evidence>
<keyword evidence="8 12" id="KW-0406">Ion transport</keyword>
<dbReference type="Proteomes" id="UP000075809">
    <property type="component" value="Unassembled WGS sequence"/>
</dbReference>
<evidence type="ECO:0000256" key="11">
    <source>
        <dbReference type="ARBA" id="ARBA00023303"/>
    </source>
</evidence>
<evidence type="ECO:0000256" key="12">
    <source>
        <dbReference type="RuleBase" id="RU000679"/>
    </source>
</evidence>
<comment type="subcellular location">
    <subcellularLocation>
        <location evidence="1">Membrane</location>
        <topology evidence="1">Multi-pass membrane protein</topology>
    </subcellularLocation>
</comment>
<keyword evidence="10 12" id="KW-0739">Sodium transport</keyword>
<evidence type="ECO:0000256" key="10">
    <source>
        <dbReference type="ARBA" id="ARBA00023201"/>
    </source>
</evidence>
<keyword evidence="14" id="KW-1185">Reference proteome</keyword>
<organism evidence="13 14">
    <name type="scientific">Mycetomoellerius zeteki</name>
    <dbReference type="NCBI Taxonomy" id="64791"/>
    <lineage>
        <taxon>Eukaryota</taxon>
        <taxon>Metazoa</taxon>
        <taxon>Ecdysozoa</taxon>
        <taxon>Arthropoda</taxon>
        <taxon>Hexapoda</taxon>
        <taxon>Insecta</taxon>
        <taxon>Pterygota</taxon>
        <taxon>Neoptera</taxon>
        <taxon>Endopterygota</taxon>
        <taxon>Hymenoptera</taxon>
        <taxon>Apocrita</taxon>
        <taxon>Aculeata</taxon>
        <taxon>Formicoidea</taxon>
        <taxon>Formicidae</taxon>
        <taxon>Myrmicinae</taxon>
        <taxon>Mycetomoellerius</taxon>
    </lineage>
</organism>
<dbReference type="GO" id="GO:0016020">
    <property type="term" value="C:membrane"/>
    <property type="evidence" value="ECO:0007669"/>
    <property type="project" value="UniProtKB-SubCell"/>
</dbReference>
<evidence type="ECO:0000256" key="6">
    <source>
        <dbReference type="ARBA" id="ARBA00022989"/>
    </source>
</evidence>
<evidence type="ECO:0000256" key="8">
    <source>
        <dbReference type="ARBA" id="ARBA00023065"/>
    </source>
</evidence>
<gene>
    <name evidence="13" type="ORF">ALC60_01861</name>
</gene>
<evidence type="ECO:0008006" key="15">
    <source>
        <dbReference type="Google" id="ProtNLM"/>
    </source>
</evidence>
<evidence type="ECO:0000313" key="14">
    <source>
        <dbReference type="Proteomes" id="UP000075809"/>
    </source>
</evidence>
<evidence type="ECO:0000256" key="2">
    <source>
        <dbReference type="ARBA" id="ARBA00007193"/>
    </source>
</evidence>
<keyword evidence="9" id="KW-0472">Membrane</keyword>
<dbReference type="GO" id="GO:0005272">
    <property type="term" value="F:sodium channel activity"/>
    <property type="evidence" value="ECO:0007669"/>
    <property type="project" value="UniProtKB-KW"/>
</dbReference>
<dbReference type="InterPro" id="IPR001873">
    <property type="entry name" value="ENaC"/>
</dbReference>
<evidence type="ECO:0000256" key="9">
    <source>
        <dbReference type="ARBA" id="ARBA00023136"/>
    </source>
</evidence>
<accession>A0A151XFL5</accession>
<evidence type="ECO:0000313" key="13">
    <source>
        <dbReference type="EMBL" id="KYQ59125.1"/>
    </source>
</evidence>
<sequence>MWFEKNKIKPKNNTFMRQWMTKDSEKSSRLKIISKYLKLYYEYSTINSLKYFTDSQRPWFERDSWIHNGLHKSSHPQITILFRALLHPCCSPMLNKDKMIIVLYQVACWKVSIIMQSAITRGLSHSKLRQDLLRSSSNHDNFVEDHGPALLYAPWNRGFSLFLTNSRVEFMTSINEPNITNQTVDEILILIMQLGNLYISNFDMDNNVELDKLLTTYHNGIYDVTEIMKALTPQCSMMLSKCKLHGNYSDCSTLFKFRKTQDGYCCTFNYVRESDDIFEQNNVTEMSEPLKVFDLGIERGLTVVMNPLLDDYFYSILPIKGWKASGNDITCYFNKLRK</sequence>
<keyword evidence="4 12" id="KW-0894">Sodium channel</keyword>
<keyword evidence="5 12" id="KW-0812">Transmembrane</keyword>
<reference evidence="13 14" key="1">
    <citation type="submission" date="2015-09" db="EMBL/GenBank/DDBJ databases">
        <title>Trachymyrmex zeteki WGS genome.</title>
        <authorList>
            <person name="Nygaard S."/>
            <person name="Hu H."/>
            <person name="Boomsma J."/>
            <person name="Zhang G."/>
        </authorList>
    </citation>
    <scope>NUCLEOTIDE SEQUENCE [LARGE SCALE GENOMIC DNA]</scope>
    <source>
        <strain evidence="13">Tzet28-1</strain>
        <tissue evidence="13">Whole body</tissue>
    </source>
</reference>